<evidence type="ECO:0000313" key="2">
    <source>
        <dbReference type="EMBL" id="MFC7233855.1"/>
    </source>
</evidence>
<dbReference type="RefSeq" id="WP_382210521.1">
    <property type="nucleotide sequence ID" value="NZ_CP119802.1"/>
</dbReference>
<organism evidence="2 3">
    <name type="scientific">Halosegnis marinus</name>
    <dbReference type="NCBI Taxonomy" id="3034023"/>
    <lineage>
        <taxon>Archaea</taxon>
        <taxon>Methanobacteriati</taxon>
        <taxon>Methanobacteriota</taxon>
        <taxon>Stenosarchaea group</taxon>
        <taxon>Halobacteria</taxon>
        <taxon>Halobacteriales</taxon>
        <taxon>Natronomonadaceae</taxon>
        <taxon>Halosegnis</taxon>
    </lineage>
</organism>
<proteinExistence type="predicted"/>
<keyword evidence="1" id="KW-0472">Membrane</keyword>
<name>A0ABD5ZKK7_9EURY</name>
<accession>A0ABD5ZKK7</accession>
<dbReference type="Proteomes" id="UP001596398">
    <property type="component" value="Unassembled WGS sequence"/>
</dbReference>
<dbReference type="GeneID" id="79265516"/>
<comment type="caution">
    <text evidence="2">The sequence shown here is derived from an EMBL/GenBank/DDBJ whole genome shotgun (WGS) entry which is preliminary data.</text>
</comment>
<feature type="transmembrane region" description="Helical" evidence="1">
    <location>
        <begin position="155"/>
        <end position="172"/>
    </location>
</feature>
<evidence type="ECO:0000313" key="3">
    <source>
        <dbReference type="Proteomes" id="UP001596398"/>
    </source>
</evidence>
<keyword evidence="1" id="KW-1133">Transmembrane helix</keyword>
<protein>
    <submittedName>
        <fullName evidence="2">Metal-dependent hydrolase</fullName>
    </submittedName>
</protein>
<dbReference type="EMBL" id="JBHTAP010000001">
    <property type="protein sequence ID" value="MFC7233855.1"/>
    <property type="molecule type" value="Genomic_DNA"/>
</dbReference>
<dbReference type="GO" id="GO:0016787">
    <property type="term" value="F:hydrolase activity"/>
    <property type="evidence" value="ECO:0007669"/>
    <property type="project" value="UniProtKB-KW"/>
</dbReference>
<reference evidence="2 3" key="1">
    <citation type="journal article" date="2019" name="Int. J. Syst. Evol. Microbiol.">
        <title>The Global Catalogue of Microorganisms (GCM) 10K type strain sequencing project: providing services to taxonomists for standard genome sequencing and annotation.</title>
        <authorList>
            <consortium name="The Broad Institute Genomics Platform"/>
            <consortium name="The Broad Institute Genome Sequencing Center for Infectious Disease"/>
            <person name="Wu L."/>
            <person name="Ma J."/>
        </authorList>
    </citation>
    <scope>NUCLEOTIDE SEQUENCE [LARGE SCALE GENOMIC DNA]</scope>
    <source>
        <strain evidence="2 3">DT85</strain>
    </source>
</reference>
<sequence length="184" mass="18993">MMVITHVAVALLAASAVAVAAPEFAAAAAVGAYVGGTLPDIDLFVGVHRRTLHFPVLGPALAVPAVAVALVVPSDATVAVAVALVGAGVHAASDALGAGEELRPWERTNPNAVYDHASGRWWRARYLVPYDGSPRDLAVAVLAAVPTLLVYDGPVAWVLAGLLVAAALYTAVRRRVVPYFEAML</sequence>
<keyword evidence="3" id="KW-1185">Reference proteome</keyword>
<dbReference type="AlphaFoldDB" id="A0ABD5ZKK7"/>
<keyword evidence="1" id="KW-0812">Transmembrane</keyword>
<keyword evidence="2" id="KW-0378">Hydrolase</keyword>
<gene>
    <name evidence="2" type="ORF">ACFQJ4_00855</name>
</gene>
<evidence type="ECO:0000256" key="1">
    <source>
        <dbReference type="SAM" id="Phobius"/>
    </source>
</evidence>